<accession>A0A975GM36</accession>
<dbReference type="Proteomes" id="UP000663722">
    <property type="component" value="Chromosome"/>
</dbReference>
<dbReference type="PANTHER" id="PTHR42879:SF2">
    <property type="entry name" value="3-OXOACYL-[ACYL-CARRIER-PROTEIN] REDUCTASE FABG"/>
    <property type="match status" value="1"/>
</dbReference>
<dbReference type="PRINTS" id="PR00081">
    <property type="entry name" value="GDHRDH"/>
</dbReference>
<dbReference type="InterPro" id="IPR050259">
    <property type="entry name" value="SDR"/>
</dbReference>
<dbReference type="Gene3D" id="3.40.50.720">
    <property type="entry name" value="NAD(P)-binding Rossmann-like Domain"/>
    <property type="match status" value="1"/>
</dbReference>
<dbReference type="NCBIfam" id="NF005559">
    <property type="entry name" value="PRK07231.1"/>
    <property type="match status" value="1"/>
</dbReference>
<dbReference type="InterPro" id="IPR036291">
    <property type="entry name" value="NAD(P)-bd_dom_sf"/>
</dbReference>
<dbReference type="PROSITE" id="PS00061">
    <property type="entry name" value="ADH_SHORT"/>
    <property type="match status" value="1"/>
</dbReference>
<evidence type="ECO:0000256" key="1">
    <source>
        <dbReference type="ARBA" id="ARBA00006484"/>
    </source>
</evidence>
<dbReference type="PANTHER" id="PTHR42879">
    <property type="entry name" value="3-OXOACYL-(ACYL-CARRIER-PROTEIN) REDUCTASE"/>
    <property type="match status" value="1"/>
</dbReference>
<sequence>MTENKTALITGGGRGIGRGICLKLASLGYSVAVNYCQDHKSAENTVTEIKSMSGTAISVRADVSNSVEVSKMVEHINTVFGRIDVLVNNAGINIDKPFLEMTEDDWDRVVDTNLKGAFLVSREVSVLIKAKKLHGNIINIGSTTAITGRKNGVNYCSSKAGLLVMTRCLAKELAPDIRVNSVIPGFTRTEETRERFKLDTREEYEISKRDIPLKRLGDPKDIASLVAFIISEEGAYINGQKFIVDGGENMI</sequence>
<dbReference type="EMBL" id="CP061800">
    <property type="protein sequence ID" value="QTA86279.1"/>
    <property type="molecule type" value="Genomic_DNA"/>
</dbReference>
<dbReference type="GO" id="GO:0032787">
    <property type="term" value="P:monocarboxylic acid metabolic process"/>
    <property type="evidence" value="ECO:0007669"/>
    <property type="project" value="UniProtKB-ARBA"/>
</dbReference>
<proteinExistence type="inferred from homology"/>
<dbReference type="Pfam" id="PF13561">
    <property type="entry name" value="adh_short_C2"/>
    <property type="match status" value="1"/>
</dbReference>
<protein>
    <submittedName>
        <fullName evidence="2">Reductase domain-containing protein</fullName>
    </submittedName>
</protein>
<keyword evidence="3" id="KW-1185">Reference proteome</keyword>
<dbReference type="InterPro" id="IPR002347">
    <property type="entry name" value="SDR_fam"/>
</dbReference>
<comment type="similarity">
    <text evidence="1">Belongs to the short-chain dehydrogenases/reductases (SDR) family.</text>
</comment>
<gene>
    <name evidence="2" type="ORF">dnm_023000</name>
</gene>
<dbReference type="NCBIfam" id="NF009466">
    <property type="entry name" value="PRK12826.1-2"/>
    <property type="match status" value="1"/>
</dbReference>
<dbReference type="RefSeq" id="WP_207681980.1">
    <property type="nucleotide sequence ID" value="NZ_CP061800.1"/>
</dbReference>
<dbReference type="InterPro" id="IPR020904">
    <property type="entry name" value="Sc_DH/Rdtase_CS"/>
</dbReference>
<evidence type="ECO:0000313" key="3">
    <source>
        <dbReference type="Proteomes" id="UP000663722"/>
    </source>
</evidence>
<dbReference type="FunFam" id="3.40.50.720:FF:000084">
    <property type="entry name" value="Short-chain dehydrogenase reductase"/>
    <property type="match status" value="1"/>
</dbReference>
<dbReference type="KEGG" id="dmm:dnm_023000"/>
<evidence type="ECO:0000313" key="2">
    <source>
        <dbReference type="EMBL" id="QTA86279.1"/>
    </source>
</evidence>
<organism evidence="2 3">
    <name type="scientific">Desulfonema magnum</name>
    <dbReference type="NCBI Taxonomy" id="45655"/>
    <lineage>
        <taxon>Bacteria</taxon>
        <taxon>Pseudomonadati</taxon>
        <taxon>Thermodesulfobacteriota</taxon>
        <taxon>Desulfobacteria</taxon>
        <taxon>Desulfobacterales</taxon>
        <taxon>Desulfococcaceae</taxon>
        <taxon>Desulfonema</taxon>
    </lineage>
</organism>
<reference evidence="2" key="1">
    <citation type="journal article" date="2021" name="Microb. Physiol.">
        <title>Proteogenomic Insights into the Physiology of Marine, Sulfate-Reducing, Filamentous Desulfonema limicola and Desulfonema magnum.</title>
        <authorList>
            <person name="Schnaars V."/>
            <person name="Wohlbrand L."/>
            <person name="Scheve S."/>
            <person name="Hinrichs C."/>
            <person name="Reinhardt R."/>
            <person name="Rabus R."/>
        </authorList>
    </citation>
    <scope>NUCLEOTIDE SEQUENCE</scope>
    <source>
        <strain evidence="2">4be13</strain>
    </source>
</reference>
<dbReference type="SUPFAM" id="SSF51735">
    <property type="entry name" value="NAD(P)-binding Rossmann-fold domains"/>
    <property type="match status" value="1"/>
</dbReference>
<name>A0A975GM36_9BACT</name>
<dbReference type="AlphaFoldDB" id="A0A975GM36"/>
<dbReference type="PRINTS" id="PR00080">
    <property type="entry name" value="SDRFAMILY"/>
</dbReference>